<evidence type="ECO:0000313" key="2">
    <source>
        <dbReference type="EMBL" id="GES85914.1"/>
    </source>
</evidence>
<sequence length="77" mass="8149">MPNSNASGGLDASMHAQTMTLALSLNASPDKATDKDLLIDCIPVLTPTFSIERNDYQAAAASNSTPETLKISSQMKH</sequence>
<evidence type="ECO:0000313" key="1">
    <source>
        <dbReference type="EMBL" id="GBB94063.1"/>
    </source>
</evidence>
<reference evidence="1 3" key="1">
    <citation type="submission" date="2017-11" db="EMBL/GenBank/DDBJ databases">
        <title>The genome of Rhizophagus clarus HR1 reveals common genetic basis of auxotrophy among arbuscular mycorrhizal fungi.</title>
        <authorList>
            <person name="Kobayashi Y."/>
        </authorList>
    </citation>
    <scope>NUCLEOTIDE SEQUENCE [LARGE SCALE GENOMIC DNA]</scope>
    <source>
        <strain evidence="1 3">HR1</strain>
    </source>
</reference>
<evidence type="ECO:0000313" key="3">
    <source>
        <dbReference type="Proteomes" id="UP000247702"/>
    </source>
</evidence>
<reference evidence="2" key="2">
    <citation type="submission" date="2019-10" db="EMBL/GenBank/DDBJ databases">
        <title>Conservation and host-specific expression of non-tandemly repeated heterogenous ribosome RNA gene in arbuscular mycorrhizal fungi.</title>
        <authorList>
            <person name="Maeda T."/>
            <person name="Kobayashi Y."/>
            <person name="Nakagawa T."/>
            <person name="Ezawa T."/>
            <person name="Yamaguchi K."/>
            <person name="Bino T."/>
            <person name="Nishimoto Y."/>
            <person name="Shigenobu S."/>
            <person name="Kawaguchi M."/>
        </authorList>
    </citation>
    <scope>NUCLEOTIDE SEQUENCE</scope>
    <source>
        <strain evidence="2">HR1</strain>
    </source>
</reference>
<dbReference type="AlphaFoldDB" id="A0A2Z6QUR1"/>
<dbReference type="Proteomes" id="UP000247702">
    <property type="component" value="Unassembled WGS sequence"/>
</dbReference>
<comment type="caution">
    <text evidence="1">The sequence shown here is derived from an EMBL/GenBank/DDBJ whole genome shotgun (WGS) entry which is preliminary data.</text>
</comment>
<gene>
    <name evidence="2" type="ORF">RCL2_001300900</name>
    <name evidence="1" type="ORF">RclHR1_22850004</name>
</gene>
<keyword evidence="3" id="KW-1185">Reference proteome</keyword>
<organism evidence="1 3">
    <name type="scientific">Rhizophagus clarus</name>
    <dbReference type="NCBI Taxonomy" id="94130"/>
    <lineage>
        <taxon>Eukaryota</taxon>
        <taxon>Fungi</taxon>
        <taxon>Fungi incertae sedis</taxon>
        <taxon>Mucoromycota</taxon>
        <taxon>Glomeromycotina</taxon>
        <taxon>Glomeromycetes</taxon>
        <taxon>Glomerales</taxon>
        <taxon>Glomeraceae</taxon>
        <taxon>Rhizophagus</taxon>
    </lineage>
</organism>
<dbReference type="EMBL" id="BEXD01001430">
    <property type="protein sequence ID" value="GBB94063.1"/>
    <property type="molecule type" value="Genomic_DNA"/>
</dbReference>
<proteinExistence type="predicted"/>
<name>A0A2Z6QUR1_9GLOM</name>
<protein>
    <submittedName>
        <fullName evidence="1">Uncharacterized protein</fullName>
    </submittedName>
</protein>
<dbReference type="EMBL" id="BLAL01000158">
    <property type="protein sequence ID" value="GES85914.1"/>
    <property type="molecule type" value="Genomic_DNA"/>
</dbReference>
<accession>A0A2Z6QUR1</accession>
<dbReference type="Proteomes" id="UP000615446">
    <property type="component" value="Unassembled WGS sequence"/>
</dbReference>